<evidence type="ECO:0000313" key="5">
    <source>
        <dbReference type="Proteomes" id="UP000249547"/>
    </source>
</evidence>
<dbReference type="GO" id="GO:0016787">
    <property type="term" value="F:hydrolase activity"/>
    <property type="evidence" value="ECO:0007669"/>
    <property type="project" value="UniProtKB-KW"/>
</dbReference>
<dbReference type="InterPro" id="IPR029058">
    <property type="entry name" value="AB_hydrolase_fold"/>
</dbReference>
<dbReference type="EMBL" id="QLLL01000004">
    <property type="protein sequence ID" value="RAJ05017.1"/>
    <property type="molecule type" value="Genomic_DNA"/>
</dbReference>
<protein>
    <submittedName>
        <fullName evidence="4">Acetyl esterase/lipase</fullName>
    </submittedName>
</protein>
<reference evidence="4 5" key="1">
    <citation type="submission" date="2018-06" db="EMBL/GenBank/DDBJ databases">
        <title>Genomic Encyclopedia of Archaeal and Bacterial Type Strains, Phase II (KMG-II): from individual species to whole genera.</title>
        <authorList>
            <person name="Goeker M."/>
        </authorList>
    </citation>
    <scope>NUCLEOTIDE SEQUENCE [LARGE SCALE GENOMIC DNA]</scope>
    <source>
        <strain evidence="4 5">DSM 23857</strain>
    </source>
</reference>
<dbReference type="InterPro" id="IPR049492">
    <property type="entry name" value="BD-FAE-like_dom"/>
</dbReference>
<evidence type="ECO:0000259" key="3">
    <source>
        <dbReference type="Pfam" id="PF20434"/>
    </source>
</evidence>
<keyword evidence="1" id="KW-0378">Hydrolase</keyword>
<dbReference type="PANTHER" id="PTHR48081">
    <property type="entry name" value="AB HYDROLASE SUPERFAMILY PROTEIN C4A8.06C"/>
    <property type="match status" value="1"/>
</dbReference>
<feature type="domain" description="BD-FAE-like" evidence="3">
    <location>
        <begin position="262"/>
        <end position="450"/>
    </location>
</feature>
<name>A0A327QTD1_9BACT</name>
<feature type="chain" id="PRO_5016267065" evidence="2">
    <location>
        <begin position="22"/>
        <end position="498"/>
    </location>
</feature>
<comment type="caution">
    <text evidence="4">The sequence shown here is derived from an EMBL/GenBank/DDBJ whole genome shotgun (WGS) entry which is preliminary data.</text>
</comment>
<dbReference type="Gene3D" id="3.40.50.1820">
    <property type="entry name" value="alpha/beta hydrolase"/>
    <property type="match status" value="1"/>
</dbReference>
<keyword evidence="5" id="KW-1185">Reference proteome</keyword>
<evidence type="ECO:0000256" key="1">
    <source>
        <dbReference type="ARBA" id="ARBA00022801"/>
    </source>
</evidence>
<dbReference type="RefSeq" id="WP_111597646.1">
    <property type="nucleotide sequence ID" value="NZ_QLLL01000004.1"/>
</dbReference>
<dbReference type="Pfam" id="PF20434">
    <property type="entry name" value="BD-FAE"/>
    <property type="match status" value="1"/>
</dbReference>
<proteinExistence type="predicted"/>
<dbReference type="InterPro" id="IPR050300">
    <property type="entry name" value="GDXG_lipolytic_enzyme"/>
</dbReference>
<evidence type="ECO:0000313" key="4">
    <source>
        <dbReference type="EMBL" id="RAJ05017.1"/>
    </source>
</evidence>
<gene>
    <name evidence="4" type="ORF">LX64_02171</name>
</gene>
<keyword evidence="2" id="KW-0732">Signal</keyword>
<organism evidence="4 5">
    <name type="scientific">Chitinophaga skermanii</name>
    <dbReference type="NCBI Taxonomy" id="331697"/>
    <lineage>
        <taxon>Bacteria</taxon>
        <taxon>Pseudomonadati</taxon>
        <taxon>Bacteroidota</taxon>
        <taxon>Chitinophagia</taxon>
        <taxon>Chitinophagales</taxon>
        <taxon>Chitinophagaceae</taxon>
        <taxon>Chitinophaga</taxon>
    </lineage>
</organism>
<dbReference type="OrthoDB" id="9775851at2"/>
<dbReference type="AlphaFoldDB" id="A0A327QTD1"/>
<evidence type="ECO:0000256" key="2">
    <source>
        <dbReference type="SAM" id="SignalP"/>
    </source>
</evidence>
<feature type="signal peptide" evidence="2">
    <location>
        <begin position="1"/>
        <end position="21"/>
    </location>
</feature>
<dbReference type="SUPFAM" id="SSF53474">
    <property type="entry name" value="alpha/beta-Hydrolases"/>
    <property type="match status" value="1"/>
</dbReference>
<sequence length="498" mass="56919">MPLSRILIIFLSFAFYFPATAQQKDSVQQVFHEEWQVALHHFAAHLDSNYASIYTLPEKSFVSKIDAAKKVFATLASKYKTQIDPRDMAEQQLATKYYFDKLLLDYPVQHDIYTEKTQVYTPYFQGVVTSHLKDFNQPQLLQQSYFTDYGKSFFTYAIQQELKKPIYKNLDNQQLLAAWHVIAQYVSNQVCKDYWQAEFLYQHIDYNGIKNIQTVYNNFKATCKDTAVLHKVVNAYEEDAAGRKGHLIKTYKTVGAYNLDMHIFLPSGETVVNKRRPVIVFFHGGNWSVGKPDWFFETCEAYAQKGWVACAVEYRTFRRHGTLPFEAVMDAKTAIRWIREQANDYNIDANRVVASGNSAGGHLVLCTALVDLWNEKTDNWTYNPVPNVLLVNAGIYDLTGPNTAWMRKDLRNKNSVKEISPNYLVNAGLPPTLLIHGTADSTAPFVAAKYFFDHTKQAGNANLEFVPLEGAGHFITSDPKYAGEVEKLRAVYLSRFGL</sequence>
<accession>A0A327QTD1</accession>
<dbReference type="Proteomes" id="UP000249547">
    <property type="component" value="Unassembled WGS sequence"/>
</dbReference>